<dbReference type="PATRIC" id="fig|84292.3.peg.1808"/>
<name>A0A0M9VL18_9MICO</name>
<dbReference type="Pfam" id="PF02230">
    <property type="entry name" value="Abhydrolase_2"/>
    <property type="match status" value="1"/>
</dbReference>
<comment type="similarity">
    <text evidence="1">Belongs to the AB hydrolase superfamily. AB hydrolase 2 family.</text>
</comment>
<evidence type="ECO:0000259" key="3">
    <source>
        <dbReference type="Pfam" id="PF02230"/>
    </source>
</evidence>
<dbReference type="SUPFAM" id="SSF53474">
    <property type="entry name" value="alpha/beta-Hydrolases"/>
    <property type="match status" value="1"/>
</dbReference>
<keyword evidence="5" id="KW-1185">Reference proteome</keyword>
<dbReference type="InterPro" id="IPR003140">
    <property type="entry name" value="PLipase/COase/thioEstase"/>
</dbReference>
<gene>
    <name evidence="4" type="ORF">XI38_08880</name>
</gene>
<dbReference type="PANTHER" id="PTHR10655:SF17">
    <property type="entry name" value="LYSOPHOSPHOLIPASE-LIKE PROTEIN 1"/>
    <property type="match status" value="1"/>
</dbReference>
<protein>
    <recommendedName>
        <fullName evidence="3">Phospholipase/carboxylesterase/thioesterase domain-containing protein</fullName>
    </recommendedName>
</protein>
<dbReference type="KEGG" id="mcw:A8L33_13270"/>
<dbReference type="InterPro" id="IPR029058">
    <property type="entry name" value="AB_hydrolase_fold"/>
</dbReference>
<dbReference type="InterPro" id="IPR050565">
    <property type="entry name" value="LYPA1-2/EST-like"/>
</dbReference>
<comment type="caution">
    <text evidence="4">The sequence shown here is derived from an EMBL/GenBank/DDBJ whole genome shotgun (WGS) entry which is preliminary data.</text>
</comment>
<evidence type="ECO:0000256" key="2">
    <source>
        <dbReference type="ARBA" id="ARBA00022801"/>
    </source>
</evidence>
<evidence type="ECO:0000256" key="1">
    <source>
        <dbReference type="ARBA" id="ARBA00006499"/>
    </source>
</evidence>
<organism evidence="4 5">
    <name type="scientific">Microbacterium aurantiacum</name>
    <dbReference type="NCBI Taxonomy" id="162393"/>
    <lineage>
        <taxon>Bacteria</taxon>
        <taxon>Bacillati</taxon>
        <taxon>Actinomycetota</taxon>
        <taxon>Actinomycetes</taxon>
        <taxon>Micrococcales</taxon>
        <taxon>Microbacteriaceae</taxon>
        <taxon>Microbacterium</taxon>
    </lineage>
</organism>
<sequence>MSAVSVESWPHLFTPGEADAPVLLTLHGTGGNEQEITGIVSHLWPGAGVLSPRGRVSESGMNRWFRRLQEGVFDVDDVIQRAGELADFVTAAREQYDLADRRIIAVGFSNGANIGLATALLHPEVLDRVVAFSGMFPFADRDPIGDVSAVEVVLLNGVADPMAPSASVDRIEEVAASHGAKVTRHTRPGGHGLAQSDIDAAREWLAGR</sequence>
<dbReference type="Gene3D" id="3.40.50.1820">
    <property type="entry name" value="alpha/beta hydrolase"/>
    <property type="match status" value="1"/>
</dbReference>
<dbReference type="Proteomes" id="UP000037737">
    <property type="component" value="Unassembled WGS sequence"/>
</dbReference>
<reference evidence="4" key="1">
    <citation type="submission" date="2015-04" db="EMBL/GenBank/DDBJ databases">
        <title>Complete genome sequence of Microbacterium chocolatum SIT 101, a bacterium enantioselectively hydrolyzing mesomeric diesters.</title>
        <authorList>
            <person name="Li X."/>
            <person name="Xu Y."/>
        </authorList>
    </citation>
    <scope>NUCLEOTIDE SEQUENCE [LARGE SCALE GENOMIC DNA]</scope>
    <source>
        <strain evidence="4">SIT 101</strain>
    </source>
</reference>
<proteinExistence type="inferred from homology"/>
<accession>A0A0M9VL18</accession>
<dbReference type="EMBL" id="LAVO01000008">
    <property type="protein sequence ID" value="KOS10699.1"/>
    <property type="molecule type" value="Genomic_DNA"/>
</dbReference>
<evidence type="ECO:0000313" key="4">
    <source>
        <dbReference type="EMBL" id="KOS10699.1"/>
    </source>
</evidence>
<dbReference type="GO" id="GO:0016787">
    <property type="term" value="F:hydrolase activity"/>
    <property type="evidence" value="ECO:0007669"/>
    <property type="project" value="UniProtKB-KW"/>
</dbReference>
<keyword evidence="2" id="KW-0378">Hydrolase</keyword>
<dbReference type="OrthoDB" id="9780848at2"/>
<feature type="domain" description="Phospholipase/carboxylesterase/thioesterase" evidence="3">
    <location>
        <begin position="16"/>
        <end position="205"/>
    </location>
</feature>
<evidence type="ECO:0000313" key="5">
    <source>
        <dbReference type="Proteomes" id="UP000037737"/>
    </source>
</evidence>
<dbReference type="AlphaFoldDB" id="A0A0M9VL18"/>
<dbReference type="PANTHER" id="PTHR10655">
    <property type="entry name" value="LYSOPHOSPHOLIPASE-RELATED"/>
    <property type="match status" value="1"/>
</dbReference>